<protein>
    <submittedName>
        <fullName evidence="7">Serine/arginine-rich SC35-like splicing factor SCL30A</fullName>
    </submittedName>
</protein>
<feature type="compositionally biased region" description="Basic residues" evidence="5">
    <location>
        <begin position="240"/>
        <end position="255"/>
    </location>
</feature>
<proteinExistence type="predicted"/>
<feature type="domain" description="RRM" evidence="6">
    <location>
        <begin position="113"/>
        <end position="191"/>
    </location>
</feature>
<dbReference type="PANTHER" id="PTHR23147">
    <property type="entry name" value="SERINE/ARGININE RICH SPLICING FACTOR"/>
    <property type="match status" value="1"/>
</dbReference>
<dbReference type="AlphaFoldDB" id="A0A9N7RA47"/>
<evidence type="ECO:0000256" key="1">
    <source>
        <dbReference type="ARBA" id="ARBA00022664"/>
    </source>
</evidence>
<feature type="region of interest" description="Disordered" evidence="5">
    <location>
        <begin position="194"/>
        <end position="336"/>
    </location>
</feature>
<reference evidence="7" key="1">
    <citation type="submission" date="2019-12" db="EMBL/GenBank/DDBJ databases">
        <authorList>
            <person name="Scholes J."/>
        </authorList>
    </citation>
    <scope>NUCLEOTIDE SEQUENCE</scope>
</reference>
<dbReference type="EMBL" id="CACSLK010016925">
    <property type="protein sequence ID" value="CAA0818415.1"/>
    <property type="molecule type" value="Genomic_DNA"/>
</dbReference>
<comment type="caution">
    <text evidence="7">The sequence shown here is derived from an EMBL/GenBank/DDBJ whole genome shotgun (WGS) entry which is preliminary data.</text>
</comment>
<evidence type="ECO:0000313" key="7">
    <source>
        <dbReference type="EMBL" id="CAA0818415.1"/>
    </source>
</evidence>
<keyword evidence="1" id="KW-0507">mRNA processing</keyword>
<dbReference type="OrthoDB" id="439808at2759"/>
<gene>
    <name evidence="7" type="ORF">SHERM_01268</name>
</gene>
<dbReference type="InterPro" id="IPR000504">
    <property type="entry name" value="RRM_dom"/>
</dbReference>
<sequence>MMLQGRAYAVERFPNPFEGFVAFAKGLGLGETIHRGEFRVKGQCPRGIAGVESFRSGMDRQFLISCGVQLQSISFVQMRGRSYTPSPPPRSYSRRGRSPVPRGRHGGRGDAPTSLLVRNLRRDCRAEDLKKPFGQFGDVKDIYLPRDYHTREPRGFGFIQYVDPADAAEAKYQMDGQLFQGREITVVFAEENRKKPTEMRARERGGRGRAYDRRRSPPRYSRSPPRYGRSPSHSRDHYSPRRRGYSRSVSPRRPRYSRERSYSRSPAREQSPPYNGPRDYSASPVRERSPAGSRSRSQSPARNRSPDRARSPSRSRSPYPPAEYSRGQRRARSPSQ</sequence>
<evidence type="ECO:0000256" key="5">
    <source>
        <dbReference type="SAM" id="MobiDB-lite"/>
    </source>
</evidence>
<dbReference type="GO" id="GO:0003723">
    <property type="term" value="F:RNA binding"/>
    <property type="evidence" value="ECO:0007669"/>
    <property type="project" value="UniProtKB-UniRule"/>
</dbReference>
<dbReference type="SMART" id="SM00360">
    <property type="entry name" value="RRM"/>
    <property type="match status" value="1"/>
</dbReference>
<dbReference type="Gene3D" id="3.30.70.330">
    <property type="match status" value="1"/>
</dbReference>
<keyword evidence="2" id="KW-0747">Spliceosome</keyword>
<dbReference type="SUPFAM" id="SSF54928">
    <property type="entry name" value="RNA-binding domain, RBD"/>
    <property type="match status" value="1"/>
</dbReference>
<feature type="compositionally biased region" description="Basic and acidic residues" evidence="5">
    <location>
        <begin position="194"/>
        <end position="215"/>
    </location>
</feature>
<organism evidence="7 8">
    <name type="scientific">Striga hermonthica</name>
    <name type="common">Purple witchweed</name>
    <name type="synonym">Buchnera hermonthica</name>
    <dbReference type="NCBI Taxonomy" id="68872"/>
    <lineage>
        <taxon>Eukaryota</taxon>
        <taxon>Viridiplantae</taxon>
        <taxon>Streptophyta</taxon>
        <taxon>Embryophyta</taxon>
        <taxon>Tracheophyta</taxon>
        <taxon>Spermatophyta</taxon>
        <taxon>Magnoliopsida</taxon>
        <taxon>eudicotyledons</taxon>
        <taxon>Gunneridae</taxon>
        <taxon>Pentapetalae</taxon>
        <taxon>asterids</taxon>
        <taxon>lamiids</taxon>
        <taxon>Lamiales</taxon>
        <taxon>Orobanchaceae</taxon>
        <taxon>Buchnereae</taxon>
        <taxon>Striga</taxon>
    </lineage>
</organism>
<evidence type="ECO:0000259" key="6">
    <source>
        <dbReference type="PROSITE" id="PS50102"/>
    </source>
</evidence>
<dbReference type="InterPro" id="IPR050907">
    <property type="entry name" value="SRSF"/>
</dbReference>
<dbReference type="InterPro" id="IPR035979">
    <property type="entry name" value="RBD_domain_sf"/>
</dbReference>
<evidence type="ECO:0000256" key="4">
    <source>
        <dbReference type="PROSITE-ProRule" id="PRU00176"/>
    </source>
</evidence>
<feature type="compositionally biased region" description="Basic residues" evidence="5">
    <location>
        <begin position="327"/>
        <end position="336"/>
    </location>
</feature>
<dbReference type="GO" id="GO:0008380">
    <property type="term" value="P:RNA splicing"/>
    <property type="evidence" value="ECO:0007669"/>
    <property type="project" value="UniProtKB-KW"/>
</dbReference>
<dbReference type="GO" id="GO:0005681">
    <property type="term" value="C:spliceosomal complex"/>
    <property type="evidence" value="ECO:0007669"/>
    <property type="project" value="UniProtKB-KW"/>
</dbReference>
<keyword evidence="8" id="KW-1185">Reference proteome</keyword>
<evidence type="ECO:0000256" key="2">
    <source>
        <dbReference type="ARBA" id="ARBA00022728"/>
    </source>
</evidence>
<keyword evidence="4" id="KW-0694">RNA-binding</keyword>
<name>A0A9N7RA47_STRHE</name>
<evidence type="ECO:0000256" key="3">
    <source>
        <dbReference type="ARBA" id="ARBA00023187"/>
    </source>
</evidence>
<dbReference type="PROSITE" id="PS50102">
    <property type="entry name" value="RRM"/>
    <property type="match status" value="1"/>
</dbReference>
<accession>A0A9N7RA47</accession>
<feature type="region of interest" description="Disordered" evidence="5">
    <location>
        <begin position="80"/>
        <end position="113"/>
    </location>
</feature>
<dbReference type="Pfam" id="PF00076">
    <property type="entry name" value="RRM_1"/>
    <property type="match status" value="1"/>
</dbReference>
<feature type="compositionally biased region" description="Low complexity" evidence="5">
    <location>
        <begin position="218"/>
        <end position="231"/>
    </location>
</feature>
<dbReference type="Proteomes" id="UP001153555">
    <property type="component" value="Unassembled WGS sequence"/>
</dbReference>
<dbReference type="GO" id="GO:0006397">
    <property type="term" value="P:mRNA processing"/>
    <property type="evidence" value="ECO:0007669"/>
    <property type="project" value="UniProtKB-KW"/>
</dbReference>
<keyword evidence="3" id="KW-0508">mRNA splicing</keyword>
<evidence type="ECO:0000313" key="8">
    <source>
        <dbReference type="Proteomes" id="UP001153555"/>
    </source>
</evidence>
<feature type="compositionally biased region" description="Basic residues" evidence="5">
    <location>
        <begin position="92"/>
        <end position="106"/>
    </location>
</feature>
<dbReference type="InterPro" id="IPR012677">
    <property type="entry name" value="Nucleotide-bd_a/b_plait_sf"/>
</dbReference>